<dbReference type="InterPro" id="IPR004710">
    <property type="entry name" value="Bilac:Na_transpt"/>
</dbReference>
<feature type="transmembrane region" description="Helical" evidence="5">
    <location>
        <begin position="199"/>
        <end position="221"/>
    </location>
</feature>
<sequence length="334" mass="35110">MKKFCALIGKYFGLLAVAFLVLGFMDPGLFRWVLGKVGGVSVLSLLLGVVMFGMGTTLSLKDFILVFKRPKDVLLGAVAQFFIMPFLAYLLSRAFDLSPALTVGVVLVGTCPGGTSSNVITFMSKGDLALSVTMTSVSTVLSPILTPFITYLLIGEKIAFDPVGMFVSILQIVILPICLGVALRTFLPKLASAATDYTPAVSALAISLIIGGVIGASKAAILANVGVIFLVVILHNCLGYALGFAVARLVGLPWKKAVALSIEVGMQNSGLAVGLAKAHFAAMPTATVPGAVFSAWHNISGAVLAYLYLNVFNPRFDPDYEKEQTVLESAPAKA</sequence>
<evidence type="ECO:0000313" key="7">
    <source>
        <dbReference type="Proteomes" id="UP000754226"/>
    </source>
</evidence>
<dbReference type="InterPro" id="IPR002657">
    <property type="entry name" value="BilAc:Na_symport/Acr3"/>
</dbReference>
<feature type="transmembrane region" description="Helical" evidence="5">
    <location>
        <begin position="72"/>
        <end position="91"/>
    </location>
</feature>
<name>A0A943EGC8_9FIRM</name>
<protein>
    <submittedName>
        <fullName evidence="6">Bile acid:sodium symporter family protein</fullName>
    </submittedName>
</protein>
<keyword evidence="2 5" id="KW-0812">Transmembrane</keyword>
<dbReference type="Gene3D" id="1.20.1530.20">
    <property type="match status" value="1"/>
</dbReference>
<comment type="caution">
    <text evidence="6">The sequence shown here is derived from an EMBL/GenBank/DDBJ whole genome shotgun (WGS) entry which is preliminary data.</text>
</comment>
<feature type="transmembrane region" description="Helical" evidence="5">
    <location>
        <begin position="40"/>
        <end position="60"/>
    </location>
</feature>
<evidence type="ECO:0000256" key="1">
    <source>
        <dbReference type="ARBA" id="ARBA00004141"/>
    </source>
</evidence>
<dbReference type="Pfam" id="PF01758">
    <property type="entry name" value="SBF"/>
    <property type="match status" value="1"/>
</dbReference>
<dbReference type="GO" id="GO:0016020">
    <property type="term" value="C:membrane"/>
    <property type="evidence" value="ECO:0007669"/>
    <property type="project" value="UniProtKB-SubCell"/>
</dbReference>
<reference evidence="6" key="1">
    <citation type="submission" date="2021-02" db="EMBL/GenBank/DDBJ databases">
        <title>Infant gut strain persistence is associated with maternal origin, phylogeny, and functional potential including surface adhesion and iron acquisition.</title>
        <authorList>
            <person name="Lou Y.C."/>
        </authorList>
    </citation>
    <scope>NUCLEOTIDE SEQUENCE</scope>
    <source>
        <strain evidence="6">L3_106_000M1_dasL3_106_000M1_concoct_15</strain>
    </source>
</reference>
<accession>A0A943EGC8</accession>
<dbReference type="Proteomes" id="UP000754226">
    <property type="component" value="Unassembled WGS sequence"/>
</dbReference>
<keyword evidence="4 5" id="KW-0472">Membrane</keyword>
<dbReference type="EMBL" id="JAGZCZ010000003">
    <property type="protein sequence ID" value="MBS5519343.1"/>
    <property type="molecule type" value="Genomic_DNA"/>
</dbReference>
<evidence type="ECO:0000313" key="6">
    <source>
        <dbReference type="EMBL" id="MBS5519343.1"/>
    </source>
</evidence>
<dbReference type="PANTHER" id="PTHR10361">
    <property type="entry name" value="SODIUM-BILE ACID COTRANSPORTER"/>
    <property type="match status" value="1"/>
</dbReference>
<dbReference type="PANTHER" id="PTHR10361:SF28">
    <property type="entry name" value="P3 PROTEIN-RELATED"/>
    <property type="match status" value="1"/>
</dbReference>
<feature type="transmembrane region" description="Helical" evidence="5">
    <location>
        <begin position="227"/>
        <end position="247"/>
    </location>
</feature>
<evidence type="ECO:0000256" key="3">
    <source>
        <dbReference type="ARBA" id="ARBA00022989"/>
    </source>
</evidence>
<keyword evidence="3 5" id="KW-1133">Transmembrane helix</keyword>
<gene>
    <name evidence="6" type="ORF">KHX13_03265</name>
</gene>
<organism evidence="6 7">
    <name type="scientific">Acidaminococcus intestini</name>
    <dbReference type="NCBI Taxonomy" id="187327"/>
    <lineage>
        <taxon>Bacteria</taxon>
        <taxon>Bacillati</taxon>
        <taxon>Bacillota</taxon>
        <taxon>Negativicutes</taxon>
        <taxon>Acidaminococcales</taxon>
        <taxon>Acidaminococcaceae</taxon>
        <taxon>Acidaminococcus</taxon>
    </lineage>
</organism>
<feature type="transmembrane region" description="Helical" evidence="5">
    <location>
        <begin position="128"/>
        <end position="154"/>
    </location>
</feature>
<dbReference type="AlphaFoldDB" id="A0A943EGC8"/>
<dbReference type="InterPro" id="IPR038770">
    <property type="entry name" value="Na+/solute_symporter_sf"/>
</dbReference>
<evidence type="ECO:0000256" key="4">
    <source>
        <dbReference type="ARBA" id="ARBA00023136"/>
    </source>
</evidence>
<evidence type="ECO:0000256" key="2">
    <source>
        <dbReference type="ARBA" id="ARBA00022692"/>
    </source>
</evidence>
<proteinExistence type="predicted"/>
<evidence type="ECO:0000256" key="5">
    <source>
        <dbReference type="SAM" id="Phobius"/>
    </source>
</evidence>
<comment type="subcellular location">
    <subcellularLocation>
        <location evidence="1">Membrane</location>
        <topology evidence="1">Multi-pass membrane protein</topology>
    </subcellularLocation>
</comment>
<feature type="transmembrane region" description="Helical" evidence="5">
    <location>
        <begin position="12"/>
        <end position="34"/>
    </location>
</feature>
<feature type="transmembrane region" description="Helical" evidence="5">
    <location>
        <begin position="166"/>
        <end position="187"/>
    </location>
</feature>